<accession>A0A6N9NJT6</accession>
<dbReference type="GO" id="GO:0016758">
    <property type="term" value="F:hexosyltransferase activity"/>
    <property type="evidence" value="ECO:0007669"/>
    <property type="project" value="TreeGrafter"/>
</dbReference>
<proteinExistence type="predicted"/>
<keyword evidence="3" id="KW-0808">Transferase</keyword>
<feature type="domain" description="Glycosyl transferase family 1" evidence="1">
    <location>
        <begin position="199"/>
        <end position="339"/>
    </location>
</feature>
<dbReference type="Proteomes" id="UP000470771">
    <property type="component" value="Unassembled WGS sequence"/>
</dbReference>
<dbReference type="Pfam" id="PF13439">
    <property type="entry name" value="Glyco_transf_4"/>
    <property type="match status" value="1"/>
</dbReference>
<dbReference type="EMBL" id="WWNE01000006">
    <property type="protein sequence ID" value="NBG66132.1"/>
    <property type="molecule type" value="Genomic_DNA"/>
</dbReference>
<organism evidence="3 4">
    <name type="scientific">Acidiluteibacter ferrifornacis</name>
    <dbReference type="NCBI Taxonomy" id="2692424"/>
    <lineage>
        <taxon>Bacteria</taxon>
        <taxon>Pseudomonadati</taxon>
        <taxon>Bacteroidota</taxon>
        <taxon>Flavobacteriia</taxon>
        <taxon>Flavobacteriales</taxon>
        <taxon>Cryomorphaceae</taxon>
        <taxon>Acidiluteibacter</taxon>
    </lineage>
</organism>
<feature type="domain" description="Glycosyltransferase subfamily 4-like N-terminal" evidence="2">
    <location>
        <begin position="75"/>
        <end position="190"/>
    </location>
</feature>
<dbReference type="Gene3D" id="3.40.50.2000">
    <property type="entry name" value="Glycogen Phosphorylase B"/>
    <property type="match status" value="2"/>
</dbReference>
<dbReference type="AlphaFoldDB" id="A0A6N9NJT6"/>
<dbReference type="PANTHER" id="PTHR45947">
    <property type="entry name" value="SULFOQUINOVOSYL TRANSFERASE SQD2"/>
    <property type="match status" value="1"/>
</dbReference>
<keyword evidence="4" id="KW-1185">Reference proteome</keyword>
<dbReference type="SUPFAM" id="SSF53756">
    <property type="entry name" value="UDP-Glycosyltransferase/glycogen phosphorylase"/>
    <property type="match status" value="1"/>
</dbReference>
<evidence type="ECO:0000259" key="2">
    <source>
        <dbReference type="Pfam" id="PF13439"/>
    </source>
</evidence>
<dbReference type="InterPro" id="IPR050194">
    <property type="entry name" value="Glycosyltransferase_grp1"/>
</dbReference>
<comment type="caution">
    <text evidence="3">The sequence shown here is derived from an EMBL/GenBank/DDBJ whole genome shotgun (WGS) entry which is preliminary data.</text>
</comment>
<evidence type="ECO:0000313" key="4">
    <source>
        <dbReference type="Proteomes" id="UP000470771"/>
    </source>
</evidence>
<protein>
    <submittedName>
        <fullName evidence="3">Glycosyltransferase</fullName>
    </submittedName>
</protein>
<evidence type="ECO:0000313" key="3">
    <source>
        <dbReference type="EMBL" id="NBG66132.1"/>
    </source>
</evidence>
<dbReference type="InterPro" id="IPR028098">
    <property type="entry name" value="Glyco_trans_4-like_N"/>
</dbReference>
<dbReference type="Pfam" id="PF00534">
    <property type="entry name" value="Glycos_transf_1"/>
    <property type="match status" value="1"/>
</dbReference>
<dbReference type="RefSeq" id="WP_160633075.1">
    <property type="nucleotide sequence ID" value="NZ_WWNE01000006.1"/>
</dbReference>
<name>A0A6N9NJT6_9FLAO</name>
<gene>
    <name evidence="3" type="ORF">GQN54_08370</name>
</gene>
<evidence type="ECO:0000259" key="1">
    <source>
        <dbReference type="Pfam" id="PF00534"/>
    </source>
</evidence>
<reference evidence="3 4" key="1">
    <citation type="submission" date="2019-12" db="EMBL/GenBank/DDBJ databases">
        <authorList>
            <person name="Zhao J."/>
        </authorList>
    </citation>
    <scope>NUCLEOTIDE SEQUENCE [LARGE SCALE GENOMIC DNA]</scope>
    <source>
        <strain evidence="3 4">S-15</strain>
    </source>
</reference>
<dbReference type="PANTHER" id="PTHR45947:SF3">
    <property type="entry name" value="SULFOQUINOVOSYL TRANSFERASE SQD2"/>
    <property type="match status" value="1"/>
</dbReference>
<sequence length="381" mass="43954">MNSQRKNVLVLPELFPKDDKDWTGVFVVDYLAAIKPYTQLWVFYSRLTGDSQKVTKESFRGCFDVYRWSYKKKVNKLLKPLFYVLWFHHTIKQVIAQDRTIDIIHSHGTILNGTLAYLLSRKLRVPFVITEHTGPFSKISKPFVKRHWAKFILKRADKVFAVSNHLKNEIVQIGVSSSQVQVTFNPVDTELFYLDKVEKSNKNILFVSRLEPFKGGLRTVKAFHKFSQLHADWGLTLCGEGPEKQAIIDYIRKNSLQHRVLLKGMLTKLEYHHELSCSDFLVFPSLHESFGLIPVEAMSSGLPIIAINSSAMPEYIHQSNGILLQTDSIEELTDAMLEMVGSLGNYKPSDIRREVVERFGIDNFGRKLVIDYESVIKRFKR</sequence>
<dbReference type="InterPro" id="IPR001296">
    <property type="entry name" value="Glyco_trans_1"/>
</dbReference>